<name>A0A1X3D0T2_9NEIS</name>
<keyword evidence="1" id="KW-0472">Membrane</keyword>
<organism evidence="2 3">
    <name type="scientific">Neisseria canis</name>
    <dbReference type="NCBI Taxonomy" id="493"/>
    <lineage>
        <taxon>Bacteria</taxon>
        <taxon>Pseudomonadati</taxon>
        <taxon>Pseudomonadota</taxon>
        <taxon>Betaproteobacteria</taxon>
        <taxon>Neisseriales</taxon>
        <taxon>Neisseriaceae</taxon>
        <taxon>Neisseria</taxon>
    </lineage>
</organism>
<proteinExistence type="predicted"/>
<keyword evidence="3" id="KW-1185">Reference proteome</keyword>
<dbReference type="STRING" id="493.BWD07_00885"/>
<dbReference type="Proteomes" id="UP000279284">
    <property type="component" value="Chromosome"/>
</dbReference>
<protein>
    <submittedName>
        <fullName evidence="2">Integral membrane protein</fullName>
    </submittedName>
</protein>
<dbReference type="EMBL" id="LR134313">
    <property type="protein sequence ID" value="VEE99615.1"/>
    <property type="molecule type" value="Genomic_DNA"/>
</dbReference>
<gene>
    <name evidence="2" type="ORF">NCTC10296_00430</name>
</gene>
<keyword evidence="1" id="KW-1133">Transmembrane helix</keyword>
<evidence type="ECO:0000256" key="1">
    <source>
        <dbReference type="SAM" id="Phobius"/>
    </source>
</evidence>
<dbReference type="OrthoDB" id="8605980at2"/>
<dbReference type="KEGG" id="nci:NCTC10296_00430"/>
<reference evidence="2 3" key="1">
    <citation type="submission" date="2018-12" db="EMBL/GenBank/DDBJ databases">
        <authorList>
            <consortium name="Pathogen Informatics"/>
        </authorList>
    </citation>
    <scope>NUCLEOTIDE SEQUENCE [LARGE SCALE GENOMIC DNA]</scope>
    <source>
        <strain evidence="2 3">NCTC10296</strain>
    </source>
</reference>
<keyword evidence="1" id="KW-0812">Transmembrane</keyword>
<dbReference type="RefSeq" id="WP_085415479.1">
    <property type="nucleotide sequence ID" value="NZ_CAUJPY010000008.1"/>
</dbReference>
<evidence type="ECO:0000313" key="2">
    <source>
        <dbReference type="EMBL" id="VEE99615.1"/>
    </source>
</evidence>
<feature type="transmembrane region" description="Helical" evidence="1">
    <location>
        <begin position="29"/>
        <end position="46"/>
    </location>
</feature>
<evidence type="ECO:0000313" key="3">
    <source>
        <dbReference type="Proteomes" id="UP000279284"/>
    </source>
</evidence>
<dbReference type="AlphaFoldDB" id="A0A1X3D0T2"/>
<accession>A0A1X3D0T2</accession>
<sequence>MWHIVAIGYIFTTMMFSLAQPDIARKLIYLVFWTILPTLFTFWVVMTRRRNKRLNKEVNNQDKSLPD</sequence>